<comment type="similarity">
    <text evidence="6">Belongs to the inorganic carbon transporter (TC 9.A.2) DabA family.</text>
</comment>
<keyword evidence="2 6" id="KW-1003">Cell membrane</keyword>
<dbReference type="HAMAP" id="MF_01871">
    <property type="entry name" value="DabA"/>
    <property type="match status" value="1"/>
</dbReference>
<dbReference type="PANTHER" id="PTHR38344">
    <property type="entry name" value="UPF0753 PROTEIN AQ_863"/>
    <property type="match status" value="1"/>
</dbReference>
<feature type="binding site" evidence="6">
    <location>
        <position position="729"/>
    </location>
    <ligand>
        <name>Zn(2+)</name>
        <dbReference type="ChEBI" id="CHEBI:29105"/>
    </ligand>
</feature>
<dbReference type="EMBL" id="FNQP01000005">
    <property type="protein sequence ID" value="SEA20720.1"/>
    <property type="molecule type" value="Genomic_DNA"/>
</dbReference>
<evidence type="ECO:0000256" key="3">
    <source>
        <dbReference type="ARBA" id="ARBA00022723"/>
    </source>
</evidence>
<organism evidence="7 8">
    <name type="scientific">Thiothrix caldifontis</name>
    <dbReference type="NCBI Taxonomy" id="525918"/>
    <lineage>
        <taxon>Bacteria</taxon>
        <taxon>Pseudomonadati</taxon>
        <taxon>Pseudomonadota</taxon>
        <taxon>Gammaproteobacteria</taxon>
        <taxon>Thiotrichales</taxon>
        <taxon>Thiotrichaceae</taxon>
        <taxon>Thiothrix</taxon>
    </lineage>
</organism>
<feature type="binding site" evidence="6">
    <location>
        <position position="460"/>
    </location>
    <ligand>
        <name>Zn(2+)</name>
        <dbReference type="ChEBI" id="CHEBI:29105"/>
    </ligand>
</feature>
<comment type="function">
    <text evidence="6">Part of an energy-coupled inorganic carbon pump.</text>
</comment>
<feature type="binding site" evidence="6">
    <location>
        <position position="462"/>
    </location>
    <ligand>
        <name>Zn(2+)</name>
        <dbReference type="ChEBI" id="CHEBI:29105"/>
    </ligand>
</feature>
<dbReference type="GO" id="GO:0005886">
    <property type="term" value="C:plasma membrane"/>
    <property type="evidence" value="ECO:0007669"/>
    <property type="project" value="UniProtKB-SubCell"/>
</dbReference>
<proteinExistence type="inferred from homology"/>
<evidence type="ECO:0000256" key="4">
    <source>
        <dbReference type="ARBA" id="ARBA00022833"/>
    </source>
</evidence>
<dbReference type="GO" id="GO:0008270">
    <property type="term" value="F:zinc ion binding"/>
    <property type="evidence" value="ECO:0007669"/>
    <property type="project" value="UniProtKB-UniRule"/>
</dbReference>
<dbReference type="InterPro" id="IPR018752">
    <property type="entry name" value="DabA"/>
</dbReference>
<evidence type="ECO:0000313" key="7">
    <source>
        <dbReference type="EMBL" id="SEA20720.1"/>
    </source>
</evidence>
<keyword evidence="1 6" id="KW-0813">Transport</keyword>
<evidence type="ECO:0000313" key="8">
    <source>
        <dbReference type="Proteomes" id="UP000199397"/>
    </source>
</evidence>
<dbReference type="Pfam" id="PF10070">
    <property type="entry name" value="DabA"/>
    <property type="match status" value="1"/>
</dbReference>
<dbReference type="PANTHER" id="PTHR38344:SF1">
    <property type="entry name" value="INORGANIC CARBON TRANSPORTER SUBUNIT DABA-RELATED"/>
    <property type="match status" value="1"/>
</dbReference>
<accession>A0A1H3ZAL0</accession>
<keyword evidence="5 6" id="KW-0472">Membrane</keyword>
<gene>
    <name evidence="6" type="primary">dabA</name>
    <name evidence="7" type="ORF">SAMN05660964_01112</name>
</gene>
<evidence type="ECO:0000256" key="6">
    <source>
        <dbReference type="HAMAP-Rule" id="MF_01871"/>
    </source>
</evidence>
<dbReference type="STRING" id="525918.SAMN05660964_01112"/>
<dbReference type="AlphaFoldDB" id="A0A1H3ZAL0"/>
<keyword evidence="3 6" id="KW-0479">Metal-binding</keyword>
<evidence type="ECO:0000256" key="5">
    <source>
        <dbReference type="ARBA" id="ARBA00023136"/>
    </source>
</evidence>
<evidence type="ECO:0000256" key="2">
    <source>
        <dbReference type="ARBA" id="ARBA00022475"/>
    </source>
</evidence>
<dbReference type="Proteomes" id="UP000199397">
    <property type="component" value="Unassembled WGS sequence"/>
</dbReference>
<evidence type="ECO:0000256" key="1">
    <source>
        <dbReference type="ARBA" id="ARBA00022448"/>
    </source>
</evidence>
<feature type="binding site" evidence="6">
    <location>
        <position position="714"/>
    </location>
    <ligand>
        <name>Zn(2+)</name>
        <dbReference type="ChEBI" id="CHEBI:29105"/>
    </ligand>
</feature>
<dbReference type="RefSeq" id="WP_093066230.1">
    <property type="nucleotide sequence ID" value="NZ_FNQP01000005.1"/>
</dbReference>
<dbReference type="OrthoDB" id="9805101at2"/>
<name>A0A1H3ZAL0_9GAMM</name>
<sequence>MNNFLGMKLKIRSMIHMAAEPIPFFWPMRTFIHHNPLHGLEHLPFAEAVAQGSKLFHGRGYLPRSTYQGYLAQGKLDTGVLQAELAAFLNGRDAVAGLDVHGWLLALLTQTRELPQPTFRLAEAADIHALLQGKEPVATPGIGMERLTTHLRQHLLADCPVYEAVDVLYGTQLGEELDTLLIKTCLDFFDEGQSAWGMPGREQGFFQAWRELALHNPPLLQRTRQVRRILAEADTAEGIIAYVLAQLGIPEAQWMAYFTRELARLHGWVGFIRWRSGAKRYYWNQQYPGDLIDFMAIRLTLALALLHSGKLQRRLNNRTALEKMIAERPQETWLRLELHSRQILPVMAHTVERTLSRGKAAEMEAVFATYTRQKRHHEAHQQAAQLQELAQRAGDTARLTSLTLAELQTLLDTLSVCAQHEGMMWLRAMEATAIQHLLGSLSLPAPANDRKRPFAQALFCIDTRSERIRRHLESVGDYQTFGIAGFFGVPVSFMELGKGSELHLCPVILTPQNLVLEMAATGIQDDPAMTALEKAVHELKASVLTPFVTVEAIGLLFGFDMIGKTLAPKGYHNWRKHLHGGHPQTHLLLDKLSRTQADSIIRAAQRAVIVKALELEFKLTPETVTDAAIRELREAALDNASALTECLQHLGLGEGFIKRLQTDYRINTPFAQWQLERLGRIGFTLDEQTHYVTTALRAIGLTDNFSRFVLLAGHGSTSANNPYESALDCGACGGNHGLVSAKVLAQMANKPPVRRRLQEQGISIPDDTWFLPALHNTTTDEVQLLDLERVPATHLMYLDRLRKRLTAASRLCAQERIPTLSLDSHACCKPAAAAACAQRNAVDWSQVRPEWGLSRNAWFVIGRRGLTSAASLDGRAFLHSYDYRVDPRQRLLENILTGPLVVGQWINMEHYFSTVDNQRFGSGSKVNHNVAGRFGVMTGNISDLRTGLPAQTVMKNGKPYHEPIRLIALIEAPFAHAQQAVERVISVKRLAKNAWIRLLVVDPETHTVHLFGDGGWHVHQQLATTEPTRLEEALA</sequence>
<comment type="cofactor">
    <cofactor evidence="6">
        <name>Zn(2+)</name>
        <dbReference type="ChEBI" id="CHEBI:29105"/>
    </cofactor>
</comment>
<keyword evidence="8" id="KW-1185">Reference proteome</keyword>
<keyword evidence="4 6" id="KW-0862">Zinc</keyword>
<comment type="subcellular location">
    <subcellularLocation>
        <location evidence="6">Cell membrane</location>
        <topology evidence="6">Peripheral membrane protein</topology>
    </subcellularLocation>
</comment>
<comment type="subunit">
    <text evidence="6">Forms a complex with DabB.</text>
</comment>
<reference evidence="7 8" key="1">
    <citation type="submission" date="2016-10" db="EMBL/GenBank/DDBJ databases">
        <authorList>
            <person name="de Groot N.N."/>
        </authorList>
    </citation>
    <scope>NUCLEOTIDE SEQUENCE [LARGE SCALE GENOMIC DNA]</scope>
    <source>
        <strain evidence="7 8">DSM 21228</strain>
    </source>
</reference>
<protein>
    <recommendedName>
        <fullName evidence="6">Probable inorganic carbon transporter subunit DabA</fullName>
    </recommendedName>
</protein>